<dbReference type="RefSeq" id="WP_354194883.1">
    <property type="nucleotide sequence ID" value="NZ_JBEPLW010000002.1"/>
</dbReference>
<dbReference type="Pfam" id="PF04266">
    <property type="entry name" value="ASCH"/>
    <property type="match status" value="1"/>
</dbReference>
<dbReference type="SMART" id="SM01022">
    <property type="entry name" value="ASCH"/>
    <property type="match status" value="1"/>
</dbReference>
<evidence type="ECO:0000259" key="1">
    <source>
        <dbReference type="SMART" id="SM01022"/>
    </source>
</evidence>
<feature type="domain" description="ASCH" evidence="1">
    <location>
        <begin position="19"/>
        <end position="114"/>
    </location>
</feature>
<evidence type="ECO:0000313" key="2">
    <source>
        <dbReference type="EMBL" id="MET3574563.1"/>
    </source>
</evidence>
<comment type="caution">
    <text evidence="2">The sequence shown here is derived from an EMBL/GenBank/DDBJ whole genome shotgun (WGS) entry which is preliminary data.</text>
</comment>
<keyword evidence="3" id="KW-1185">Reference proteome</keyword>
<protein>
    <recommendedName>
        <fullName evidence="1">ASCH domain-containing protein</fullName>
    </recommendedName>
</protein>
<dbReference type="CDD" id="cd06552">
    <property type="entry name" value="ASCH_yqfb_like"/>
    <property type="match status" value="1"/>
</dbReference>
<accession>A0ABV2G8G0</accession>
<name>A0ABV2G8G0_9BACL</name>
<sequence>MKRFSKEELPPKTCSVERLVTNPADVQNVIDGKKTATRRNGRYADPGEVMELDGGSFEVTDVYIQTLGEMTEEDARSEGYEGLEDYKNAIISFHPGMKWVPKMEVWVHEFRPVAE</sequence>
<gene>
    <name evidence="2" type="ORF">ABID49_000445</name>
</gene>
<dbReference type="EMBL" id="JBEPLW010000002">
    <property type="protein sequence ID" value="MET3574563.1"/>
    <property type="molecule type" value="Genomic_DNA"/>
</dbReference>
<dbReference type="InterPro" id="IPR007374">
    <property type="entry name" value="ASCH_domain"/>
</dbReference>
<dbReference type="SUPFAM" id="SSF88697">
    <property type="entry name" value="PUA domain-like"/>
    <property type="match status" value="1"/>
</dbReference>
<reference evidence="2 3" key="1">
    <citation type="submission" date="2024-06" db="EMBL/GenBank/DDBJ databases">
        <title>Genomic Encyclopedia of Type Strains, Phase IV (KMG-IV): sequencing the most valuable type-strain genomes for metagenomic binning, comparative biology and taxonomic classification.</title>
        <authorList>
            <person name="Goeker M."/>
        </authorList>
    </citation>
    <scope>NUCLEOTIDE SEQUENCE [LARGE SCALE GENOMIC DNA]</scope>
    <source>
        <strain evidence="2 3">DSM 26128</strain>
    </source>
</reference>
<proteinExistence type="predicted"/>
<dbReference type="Proteomes" id="UP001549099">
    <property type="component" value="Unassembled WGS sequence"/>
</dbReference>
<dbReference type="InterPro" id="IPR015947">
    <property type="entry name" value="PUA-like_sf"/>
</dbReference>
<organism evidence="2 3">
    <name type="scientific">Bhargavaea ullalensis</name>
    <dbReference type="NCBI Taxonomy" id="1265685"/>
    <lineage>
        <taxon>Bacteria</taxon>
        <taxon>Bacillati</taxon>
        <taxon>Bacillota</taxon>
        <taxon>Bacilli</taxon>
        <taxon>Bacillales</taxon>
        <taxon>Caryophanaceae</taxon>
        <taxon>Bhargavaea</taxon>
    </lineage>
</organism>
<evidence type="ECO:0000313" key="3">
    <source>
        <dbReference type="Proteomes" id="UP001549099"/>
    </source>
</evidence>